<sequence length="341" mass="39315">MRVPWVILLLYLTGNLDIIQFLLFVELKAGHSASFPARRRAYYKCERGIAILWHCAFFAEHRILAEQMTHRTLRAMGVEQLIYRCPGCDVEHCEYYPFLQVRGFAGLERVVQAAIGATGQTRVEKIIFNKSGRLWACLREFVKPRTIFPWANASIEIILPGLNRPQGRRGEVGSGDELKGGVGQNAILIKPIPRHRKETHHDRYGWWKLEMQGPVGGHLRKDTSLLVCMRKEAALWWGRWVPSRPYHILAKGTLNPRFSAPRLGCVCTGRWWQLPIWYLGKDLFQLLLDELSTWSDQWKYLNVLCLELLQLAVLSVMAVGDNDCRTHRKSPSLAMHRHGWP</sequence>
<reference evidence="1" key="1">
    <citation type="submission" date="2023-03" db="EMBL/GenBank/DDBJ databases">
        <title>Massive genome expansion in bonnet fungi (Mycena s.s.) driven by repeated elements and novel gene families across ecological guilds.</title>
        <authorList>
            <consortium name="Lawrence Berkeley National Laboratory"/>
            <person name="Harder C.B."/>
            <person name="Miyauchi S."/>
            <person name="Viragh M."/>
            <person name="Kuo A."/>
            <person name="Thoen E."/>
            <person name="Andreopoulos B."/>
            <person name="Lu D."/>
            <person name="Skrede I."/>
            <person name="Drula E."/>
            <person name="Henrissat B."/>
            <person name="Morin E."/>
            <person name="Kohler A."/>
            <person name="Barry K."/>
            <person name="LaButti K."/>
            <person name="Morin E."/>
            <person name="Salamov A."/>
            <person name="Lipzen A."/>
            <person name="Mereny Z."/>
            <person name="Hegedus B."/>
            <person name="Baldrian P."/>
            <person name="Stursova M."/>
            <person name="Weitz H."/>
            <person name="Taylor A."/>
            <person name="Grigoriev I.V."/>
            <person name="Nagy L.G."/>
            <person name="Martin F."/>
            <person name="Kauserud H."/>
        </authorList>
    </citation>
    <scope>NUCLEOTIDE SEQUENCE</scope>
    <source>
        <strain evidence="1">CBHHK188m</strain>
    </source>
</reference>
<dbReference type="AlphaFoldDB" id="A0AAD7IEA7"/>
<name>A0AAD7IEA7_9AGAR</name>
<proteinExistence type="predicted"/>
<evidence type="ECO:0000313" key="1">
    <source>
        <dbReference type="EMBL" id="KAJ7740055.1"/>
    </source>
</evidence>
<organism evidence="1 2">
    <name type="scientific">Mycena maculata</name>
    <dbReference type="NCBI Taxonomy" id="230809"/>
    <lineage>
        <taxon>Eukaryota</taxon>
        <taxon>Fungi</taxon>
        <taxon>Dikarya</taxon>
        <taxon>Basidiomycota</taxon>
        <taxon>Agaricomycotina</taxon>
        <taxon>Agaricomycetes</taxon>
        <taxon>Agaricomycetidae</taxon>
        <taxon>Agaricales</taxon>
        <taxon>Marasmiineae</taxon>
        <taxon>Mycenaceae</taxon>
        <taxon>Mycena</taxon>
    </lineage>
</organism>
<comment type="caution">
    <text evidence="1">The sequence shown here is derived from an EMBL/GenBank/DDBJ whole genome shotgun (WGS) entry which is preliminary data.</text>
</comment>
<gene>
    <name evidence="1" type="ORF">DFH07DRAFT_778576</name>
</gene>
<keyword evidence="2" id="KW-1185">Reference proteome</keyword>
<dbReference type="EMBL" id="JARJLG010000129">
    <property type="protein sequence ID" value="KAJ7740055.1"/>
    <property type="molecule type" value="Genomic_DNA"/>
</dbReference>
<evidence type="ECO:0000313" key="2">
    <source>
        <dbReference type="Proteomes" id="UP001215280"/>
    </source>
</evidence>
<accession>A0AAD7IEA7</accession>
<dbReference type="Proteomes" id="UP001215280">
    <property type="component" value="Unassembled WGS sequence"/>
</dbReference>
<protein>
    <submittedName>
        <fullName evidence="1">Uncharacterized protein</fullName>
    </submittedName>
</protein>